<evidence type="ECO:0000313" key="2">
    <source>
        <dbReference type="Proteomes" id="UP000554235"/>
    </source>
</evidence>
<dbReference type="Proteomes" id="UP000554235">
    <property type="component" value="Unassembled WGS sequence"/>
</dbReference>
<reference evidence="1 2" key="1">
    <citation type="submission" date="2020-01" db="EMBL/GenBank/DDBJ databases">
        <title>Identification and distribution of gene clusters putatively required for synthesis of sphingolipid metabolism inhibitors in phylogenetically diverse species of the filamentous fungus Fusarium.</title>
        <authorList>
            <person name="Kim H.-S."/>
            <person name="Busman M."/>
            <person name="Brown D.W."/>
            <person name="Divon H."/>
            <person name="Uhlig S."/>
            <person name="Proctor R.H."/>
        </authorList>
    </citation>
    <scope>NUCLEOTIDE SEQUENCE [LARGE SCALE GENOMIC DNA]</scope>
    <source>
        <strain evidence="1 2">NRRL 20459</strain>
    </source>
</reference>
<dbReference type="AlphaFoldDB" id="A0A8H4NY09"/>
<sequence length="146" mass="15992">MINSASRLFGPAMFSADASGVGRRPEEIQSYDTDSDGKDIGVIPGDAGTSGNNIHLATLRLGGRTDFIIVDSNTRALGVWPNVCNNLAPELVLKDKPPVCNKERDYPGHVEIKYAYTNWVSIACEQKDIANDVGSRFKWTYTYHGV</sequence>
<organism evidence="1 2">
    <name type="scientific">Fusarium albosuccineum</name>
    <dbReference type="NCBI Taxonomy" id="1237068"/>
    <lineage>
        <taxon>Eukaryota</taxon>
        <taxon>Fungi</taxon>
        <taxon>Dikarya</taxon>
        <taxon>Ascomycota</taxon>
        <taxon>Pezizomycotina</taxon>
        <taxon>Sordariomycetes</taxon>
        <taxon>Hypocreomycetidae</taxon>
        <taxon>Hypocreales</taxon>
        <taxon>Nectriaceae</taxon>
        <taxon>Fusarium</taxon>
        <taxon>Fusarium decemcellulare species complex</taxon>
    </lineage>
</organism>
<gene>
    <name evidence="1" type="ORF">FALBO_15633</name>
</gene>
<comment type="caution">
    <text evidence="1">The sequence shown here is derived from an EMBL/GenBank/DDBJ whole genome shotgun (WGS) entry which is preliminary data.</text>
</comment>
<evidence type="ECO:0000313" key="1">
    <source>
        <dbReference type="EMBL" id="KAF4455369.1"/>
    </source>
</evidence>
<accession>A0A8H4NY09</accession>
<proteinExistence type="predicted"/>
<dbReference type="EMBL" id="JAADYS010002746">
    <property type="protein sequence ID" value="KAF4455369.1"/>
    <property type="molecule type" value="Genomic_DNA"/>
</dbReference>
<name>A0A8H4NY09_9HYPO</name>
<keyword evidence="2" id="KW-1185">Reference proteome</keyword>
<protein>
    <submittedName>
        <fullName evidence="1">Lipolytic G-D-S-L family</fullName>
    </submittedName>
</protein>